<dbReference type="InterPro" id="IPR002675">
    <property type="entry name" value="Ribosomal_eL38"/>
</dbReference>
<evidence type="ECO:0000313" key="7">
    <source>
        <dbReference type="Proteomes" id="UP000443090"/>
    </source>
</evidence>
<evidence type="ECO:0000256" key="4">
    <source>
        <dbReference type="RuleBase" id="RU003445"/>
    </source>
</evidence>
<comment type="caution">
    <text evidence="6">The sequence shown here is derived from an EMBL/GenBank/DDBJ whole genome shotgun (WGS) entry which is preliminary data.</text>
</comment>
<name>A0A8H8UGJ4_9HELO</name>
<evidence type="ECO:0000256" key="2">
    <source>
        <dbReference type="ARBA" id="ARBA00022980"/>
    </source>
</evidence>
<dbReference type="GO" id="GO:0022618">
    <property type="term" value="P:protein-RNA complex assembly"/>
    <property type="evidence" value="ECO:0007669"/>
    <property type="project" value="TreeGrafter"/>
</dbReference>
<evidence type="ECO:0000256" key="5">
    <source>
        <dbReference type="SAM" id="MobiDB-lite"/>
    </source>
</evidence>
<dbReference type="FunFam" id="3.30.720.90:FF:000001">
    <property type="entry name" value="60S ribosomal protein L38"/>
    <property type="match status" value="1"/>
</dbReference>
<proteinExistence type="inferred from homology"/>
<dbReference type="GO" id="GO:0006412">
    <property type="term" value="P:translation"/>
    <property type="evidence" value="ECO:0007669"/>
    <property type="project" value="InterPro"/>
</dbReference>
<reference evidence="6 7" key="1">
    <citation type="submission" date="2018-05" db="EMBL/GenBank/DDBJ databases">
        <title>Genome sequencing and assembly of the regulated plant pathogen Lachnellula willkommii and related sister species for the development of diagnostic species identification markers.</title>
        <authorList>
            <person name="Giroux E."/>
            <person name="Bilodeau G."/>
        </authorList>
    </citation>
    <scope>NUCLEOTIDE SEQUENCE [LARGE SCALE GENOMIC DNA]</scope>
    <source>
        <strain evidence="6 7">CBS 160.35</strain>
    </source>
</reference>
<dbReference type="PANTHER" id="PTHR10965:SF0">
    <property type="entry name" value="LARGE RIBOSOMAL SUBUNIT PROTEIN EL38"/>
    <property type="match status" value="1"/>
</dbReference>
<evidence type="ECO:0000256" key="1">
    <source>
        <dbReference type="ARBA" id="ARBA00007803"/>
    </source>
</evidence>
<dbReference type="GO" id="GO:0003735">
    <property type="term" value="F:structural constituent of ribosome"/>
    <property type="evidence" value="ECO:0007669"/>
    <property type="project" value="InterPro"/>
</dbReference>
<keyword evidence="2 4" id="KW-0689">Ribosomal protein</keyword>
<dbReference type="OrthoDB" id="10250488at2759"/>
<dbReference type="InterPro" id="IPR038464">
    <property type="entry name" value="Ribosomal_eL38_sf"/>
</dbReference>
<sequence length="82" mass="9516">MPREIQDIKNFIEVCRRKDASSARIKRNKKTSTVKFKVRCQKYVYTLVLKDSEKVEKLKHSLPPSLTIADTPKKNAKGKRQA</sequence>
<dbReference type="PANTHER" id="PTHR10965">
    <property type="entry name" value="60S RIBOSOMAL PROTEIN L38"/>
    <property type="match status" value="1"/>
</dbReference>
<organism evidence="6 7">
    <name type="scientific">Lachnellula occidentalis</name>
    <dbReference type="NCBI Taxonomy" id="215460"/>
    <lineage>
        <taxon>Eukaryota</taxon>
        <taxon>Fungi</taxon>
        <taxon>Dikarya</taxon>
        <taxon>Ascomycota</taxon>
        <taxon>Pezizomycotina</taxon>
        <taxon>Leotiomycetes</taxon>
        <taxon>Helotiales</taxon>
        <taxon>Lachnaceae</taxon>
        <taxon>Lachnellula</taxon>
    </lineage>
</organism>
<comment type="similarity">
    <text evidence="1 4">Belongs to the eukaryotic ribosomal protein eL38 family.</text>
</comment>
<keyword evidence="3 4" id="KW-0687">Ribonucleoprotein</keyword>
<gene>
    <name evidence="6" type="primary">rpl-38</name>
    <name evidence="6" type="ORF">LOCC1_G004696</name>
</gene>
<keyword evidence="7" id="KW-1185">Reference proteome</keyword>
<dbReference type="Gene3D" id="3.30.720.90">
    <property type="match status" value="1"/>
</dbReference>
<dbReference type="Proteomes" id="UP000443090">
    <property type="component" value="Unassembled WGS sequence"/>
</dbReference>
<evidence type="ECO:0000256" key="3">
    <source>
        <dbReference type="ARBA" id="ARBA00023274"/>
    </source>
</evidence>
<feature type="region of interest" description="Disordered" evidence="5">
    <location>
        <begin position="62"/>
        <end position="82"/>
    </location>
</feature>
<dbReference type="Pfam" id="PF01781">
    <property type="entry name" value="Ribosomal_L38e"/>
    <property type="match status" value="1"/>
</dbReference>
<protein>
    <submittedName>
        <fullName evidence="6">60S ribosomal protein</fullName>
    </submittedName>
</protein>
<dbReference type="EMBL" id="QGMI01000285">
    <property type="protein sequence ID" value="TVY43331.1"/>
    <property type="molecule type" value="Genomic_DNA"/>
</dbReference>
<accession>A0A8H8UGJ4</accession>
<dbReference type="GO" id="GO:0022625">
    <property type="term" value="C:cytosolic large ribosomal subunit"/>
    <property type="evidence" value="ECO:0007669"/>
    <property type="project" value="TreeGrafter"/>
</dbReference>
<evidence type="ECO:0000313" key="6">
    <source>
        <dbReference type="EMBL" id="TVY43331.1"/>
    </source>
</evidence>
<dbReference type="AlphaFoldDB" id="A0A8H8UGJ4"/>